<dbReference type="STRING" id="1035707.SAMN05216552_103126"/>
<dbReference type="SUPFAM" id="SSF56935">
    <property type="entry name" value="Porins"/>
    <property type="match status" value="1"/>
</dbReference>
<proteinExistence type="predicted"/>
<accession>A0A1I7LKG6</accession>
<dbReference type="EMBL" id="FPBO01000031">
    <property type="protein sequence ID" value="SFV10135.1"/>
    <property type="molecule type" value="Genomic_DNA"/>
</dbReference>
<gene>
    <name evidence="2" type="ORF">SAMN05216552_103126</name>
</gene>
<keyword evidence="3" id="KW-1185">Reference proteome</keyword>
<evidence type="ECO:0000256" key="1">
    <source>
        <dbReference type="SAM" id="SignalP"/>
    </source>
</evidence>
<dbReference type="Proteomes" id="UP000199391">
    <property type="component" value="Unassembled WGS sequence"/>
</dbReference>
<sequence>MKKLITGLLLGAASLAHAGDLSVSGFATVAAGKAFDGDQGKWNAFDCPCNIANYEHGAVYDKNRVSLAEESLAGLQLKYKFSDTVSATAQVVSRASEKMKGEIDWAYLSWDITPDTTLQAGRRRLPIYAFSDSVYIGYTLPWIRVPQDIYGWEIGAYNGANISHRKTVGDWVVLGNVFAGQEVSKGNPEMERIYYDARVDDAWKRILGAYLDVSNDFMGMRLIYMQNSIDLTSFPADPADAEEIRGLRQKIMGVSASVDYNNFLLRAEANQFRRPAQDYKASSWTATVGYKIGDFTPLVGYSRYKEKLTAGYTDLQLDSTRFAALRWDFRKNMDLKIQFDSVIDRSHVAFSGSSKLVSVALDAVF</sequence>
<dbReference type="InterPro" id="IPR023614">
    <property type="entry name" value="Porin_dom_sf"/>
</dbReference>
<reference evidence="3" key="1">
    <citation type="submission" date="2016-10" db="EMBL/GenBank/DDBJ databases">
        <authorList>
            <person name="Varghese N."/>
            <person name="Submissions S."/>
        </authorList>
    </citation>
    <scope>NUCLEOTIDE SEQUENCE [LARGE SCALE GENOMIC DNA]</scope>
    <source>
        <strain evidence="3">CGMCC 1.11014</strain>
    </source>
</reference>
<name>A0A1I7LKG6_9BURK</name>
<feature type="chain" id="PRO_5011648278" evidence="1">
    <location>
        <begin position="19"/>
        <end position="365"/>
    </location>
</feature>
<dbReference type="GO" id="GO:0016020">
    <property type="term" value="C:membrane"/>
    <property type="evidence" value="ECO:0007669"/>
    <property type="project" value="InterPro"/>
</dbReference>
<organism evidence="2 3">
    <name type="scientific">Pseudoduganella namucuonensis</name>
    <dbReference type="NCBI Taxonomy" id="1035707"/>
    <lineage>
        <taxon>Bacteria</taxon>
        <taxon>Pseudomonadati</taxon>
        <taxon>Pseudomonadota</taxon>
        <taxon>Betaproteobacteria</taxon>
        <taxon>Burkholderiales</taxon>
        <taxon>Oxalobacteraceae</taxon>
        <taxon>Telluria group</taxon>
        <taxon>Pseudoduganella</taxon>
    </lineage>
</organism>
<dbReference type="Gene3D" id="2.40.160.10">
    <property type="entry name" value="Porin"/>
    <property type="match status" value="1"/>
</dbReference>
<dbReference type="OrthoDB" id="197869at2"/>
<evidence type="ECO:0000313" key="2">
    <source>
        <dbReference type="EMBL" id="SFV10135.1"/>
    </source>
</evidence>
<dbReference type="RefSeq" id="WP_093558485.1">
    <property type="nucleotide sequence ID" value="NZ_FPBO01000031.1"/>
</dbReference>
<evidence type="ECO:0000313" key="3">
    <source>
        <dbReference type="Proteomes" id="UP000199391"/>
    </source>
</evidence>
<feature type="signal peptide" evidence="1">
    <location>
        <begin position="1"/>
        <end position="18"/>
    </location>
</feature>
<dbReference type="AlphaFoldDB" id="A0A1I7LKG6"/>
<dbReference type="GO" id="GO:0015288">
    <property type="term" value="F:porin activity"/>
    <property type="evidence" value="ECO:0007669"/>
    <property type="project" value="InterPro"/>
</dbReference>
<protein>
    <submittedName>
        <fullName evidence="2">Porin</fullName>
    </submittedName>
</protein>
<keyword evidence="1" id="KW-0732">Signal</keyword>